<sequence>MATTQTLCDIPPLISAHAEATSRKYQASIIILVGSFNIEHEKVLTCHRRIFQSRSFDEIYNASRISLFCDGTEEIEIREDGCYGERRKRVGGKGEGAGGGSGEEKGKEEVRSFAETVQRSLEREMEGAKKRIEKESEVVREEVEKVKEVVRVEVKRTSIEEVRKKRVMVFGLKKKEGRTDEEMIGDMLQVLGRKEECKPRAVFRMREKEGESSGTRPVVVEFGSEQEKWKVLERKMALRRDDEFARVFLELDLSREEREVAKNKR</sequence>
<dbReference type="AlphaFoldDB" id="R7UBL4"/>
<gene>
    <name evidence="3" type="ORF">CAPTEDRAFT_192641</name>
</gene>
<dbReference type="EMBL" id="KB303112">
    <property type="protein sequence ID" value="ELU03476.1"/>
    <property type="molecule type" value="Genomic_DNA"/>
</dbReference>
<dbReference type="HOGENOM" id="CLU_1051989_0_0_1"/>
<organism evidence="3">
    <name type="scientific">Capitella teleta</name>
    <name type="common">Polychaete worm</name>
    <dbReference type="NCBI Taxonomy" id="283909"/>
    <lineage>
        <taxon>Eukaryota</taxon>
        <taxon>Metazoa</taxon>
        <taxon>Spiralia</taxon>
        <taxon>Lophotrochozoa</taxon>
        <taxon>Annelida</taxon>
        <taxon>Polychaeta</taxon>
        <taxon>Sedentaria</taxon>
        <taxon>Scolecida</taxon>
        <taxon>Capitellidae</taxon>
        <taxon>Capitella</taxon>
    </lineage>
</organism>
<keyword evidence="5" id="KW-1185">Reference proteome</keyword>
<feature type="non-terminal residue" evidence="3">
    <location>
        <position position="265"/>
    </location>
</feature>
<reference evidence="4" key="3">
    <citation type="submission" date="2015-06" db="UniProtKB">
        <authorList>
            <consortium name="EnsemblMetazoa"/>
        </authorList>
    </citation>
    <scope>IDENTIFICATION</scope>
</reference>
<dbReference type="STRING" id="283909.R7UBL4"/>
<dbReference type="EMBL" id="AMQN01008422">
    <property type="status" value="NOT_ANNOTATED_CDS"/>
    <property type="molecule type" value="Genomic_DNA"/>
</dbReference>
<reference evidence="5" key="1">
    <citation type="submission" date="2012-12" db="EMBL/GenBank/DDBJ databases">
        <authorList>
            <person name="Hellsten U."/>
            <person name="Grimwood J."/>
            <person name="Chapman J.A."/>
            <person name="Shapiro H."/>
            <person name="Aerts A."/>
            <person name="Otillar R.P."/>
            <person name="Terry A.Y."/>
            <person name="Boore J.L."/>
            <person name="Simakov O."/>
            <person name="Marletaz F."/>
            <person name="Cho S.-J."/>
            <person name="Edsinger-Gonzales E."/>
            <person name="Havlak P."/>
            <person name="Kuo D.-H."/>
            <person name="Larsson T."/>
            <person name="Lv J."/>
            <person name="Arendt D."/>
            <person name="Savage R."/>
            <person name="Osoegawa K."/>
            <person name="de Jong P."/>
            <person name="Lindberg D.R."/>
            <person name="Seaver E.C."/>
            <person name="Weisblat D.A."/>
            <person name="Putnam N.H."/>
            <person name="Grigoriev I.V."/>
            <person name="Rokhsar D.S."/>
        </authorList>
    </citation>
    <scope>NUCLEOTIDE SEQUENCE</scope>
    <source>
        <strain evidence="5">I ESC-2004</strain>
    </source>
</reference>
<dbReference type="Proteomes" id="UP000014760">
    <property type="component" value="Unassembled WGS sequence"/>
</dbReference>
<evidence type="ECO:0000256" key="1">
    <source>
        <dbReference type="SAM" id="Coils"/>
    </source>
</evidence>
<protein>
    <submittedName>
        <fullName evidence="3 4">Uncharacterized protein</fullName>
    </submittedName>
</protein>
<feature type="coiled-coil region" evidence="1">
    <location>
        <begin position="118"/>
        <end position="149"/>
    </location>
</feature>
<keyword evidence="1" id="KW-0175">Coiled coil</keyword>
<reference evidence="3 5" key="2">
    <citation type="journal article" date="2013" name="Nature">
        <title>Insights into bilaterian evolution from three spiralian genomes.</title>
        <authorList>
            <person name="Simakov O."/>
            <person name="Marletaz F."/>
            <person name="Cho S.J."/>
            <person name="Edsinger-Gonzales E."/>
            <person name="Havlak P."/>
            <person name="Hellsten U."/>
            <person name="Kuo D.H."/>
            <person name="Larsson T."/>
            <person name="Lv J."/>
            <person name="Arendt D."/>
            <person name="Savage R."/>
            <person name="Osoegawa K."/>
            <person name="de Jong P."/>
            <person name="Grimwood J."/>
            <person name="Chapman J.A."/>
            <person name="Shapiro H."/>
            <person name="Aerts A."/>
            <person name="Otillar R.P."/>
            <person name="Terry A.Y."/>
            <person name="Boore J.L."/>
            <person name="Grigoriev I.V."/>
            <person name="Lindberg D.R."/>
            <person name="Seaver E.C."/>
            <person name="Weisblat D.A."/>
            <person name="Putnam N.H."/>
            <person name="Rokhsar D.S."/>
        </authorList>
    </citation>
    <scope>NUCLEOTIDE SEQUENCE</scope>
    <source>
        <strain evidence="3 5">I ESC-2004</strain>
    </source>
</reference>
<dbReference type="PANTHER" id="PTHR37445">
    <property type="entry name" value="PROTEIN CBG24663"/>
    <property type="match status" value="1"/>
</dbReference>
<evidence type="ECO:0000256" key="2">
    <source>
        <dbReference type="SAM" id="MobiDB-lite"/>
    </source>
</evidence>
<dbReference type="PANTHER" id="PTHR37445:SF3">
    <property type="entry name" value="ZINC FINGER PHD-TYPE DOMAIN-CONTAINING PROTEIN"/>
    <property type="match status" value="1"/>
</dbReference>
<evidence type="ECO:0000313" key="5">
    <source>
        <dbReference type="Proteomes" id="UP000014760"/>
    </source>
</evidence>
<name>R7UBL4_CAPTE</name>
<evidence type="ECO:0000313" key="4">
    <source>
        <dbReference type="EnsemblMetazoa" id="CapteP192641"/>
    </source>
</evidence>
<evidence type="ECO:0000313" key="3">
    <source>
        <dbReference type="EMBL" id="ELU03476.1"/>
    </source>
</evidence>
<accession>R7UBL4</accession>
<proteinExistence type="predicted"/>
<feature type="region of interest" description="Disordered" evidence="2">
    <location>
        <begin position="88"/>
        <end position="110"/>
    </location>
</feature>
<dbReference type="EnsemblMetazoa" id="CapteT192641">
    <property type="protein sequence ID" value="CapteP192641"/>
    <property type="gene ID" value="CapteG192641"/>
</dbReference>